<dbReference type="HAMAP" id="MF_00134_B">
    <property type="entry name" value="IGPS_B"/>
    <property type="match status" value="1"/>
</dbReference>
<dbReference type="STRING" id="1817768.A3A87_03480"/>
<comment type="pathway">
    <text evidence="2 8">Amino-acid biosynthesis; L-tryptophan biosynthesis; L-tryptophan from chorismate: step 4/5.</text>
</comment>
<evidence type="ECO:0000256" key="3">
    <source>
        <dbReference type="ARBA" id="ARBA00022605"/>
    </source>
</evidence>
<dbReference type="GO" id="GO:0000162">
    <property type="term" value="P:L-tryptophan biosynthetic process"/>
    <property type="evidence" value="ECO:0007669"/>
    <property type="project" value="UniProtKB-UniRule"/>
</dbReference>
<reference evidence="10 11" key="1">
    <citation type="journal article" date="2016" name="Nat. Commun.">
        <title>Thousands of microbial genomes shed light on interconnected biogeochemical processes in an aquifer system.</title>
        <authorList>
            <person name="Anantharaman K."/>
            <person name="Brown C.T."/>
            <person name="Hug L.A."/>
            <person name="Sharon I."/>
            <person name="Castelle C.J."/>
            <person name="Probst A.J."/>
            <person name="Thomas B.C."/>
            <person name="Singh A."/>
            <person name="Wilkins M.J."/>
            <person name="Karaoz U."/>
            <person name="Brodie E.L."/>
            <person name="Williams K.H."/>
            <person name="Hubbard S.S."/>
            <person name="Banfield J.F."/>
        </authorList>
    </citation>
    <scope>NUCLEOTIDE SEQUENCE [LARGE SCALE GENOMIC DNA]</scope>
</reference>
<dbReference type="Pfam" id="PF00218">
    <property type="entry name" value="IGPS"/>
    <property type="match status" value="1"/>
</dbReference>
<evidence type="ECO:0000313" key="10">
    <source>
        <dbReference type="EMBL" id="OGI50375.1"/>
    </source>
</evidence>
<evidence type="ECO:0000256" key="4">
    <source>
        <dbReference type="ARBA" id="ARBA00022793"/>
    </source>
</evidence>
<dbReference type="AlphaFoldDB" id="A0A1F6TZ05"/>
<keyword evidence="5 8" id="KW-0822">Tryptophan biosynthesis</keyword>
<comment type="catalytic activity">
    <reaction evidence="1 8">
        <text>1-(2-carboxyphenylamino)-1-deoxy-D-ribulose 5-phosphate + H(+) = (1S,2R)-1-C-(indol-3-yl)glycerol 3-phosphate + CO2 + H2O</text>
        <dbReference type="Rhea" id="RHEA:23476"/>
        <dbReference type="ChEBI" id="CHEBI:15377"/>
        <dbReference type="ChEBI" id="CHEBI:15378"/>
        <dbReference type="ChEBI" id="CHEBI:16526"/>
        <dbReference type="ChEBI" id="CHEBI:58613"/>
        <dbReference type="ChEBI" id="CHEBI:58866"/>
        <dbReference type="EC" id="4.1.1.48"/>
    </reaction>
</comment>
<dbReference type="CDD" id="cd00331">
    <property type="entry name" value="IGPS"/>
    <property type="match status" value="1"/>
</dbReference>
<evidence type="ECO:0000256" key="5">
    <source>
        <dbReference type="ARBA" id="ARBA00022822"/>
    </source>
</evidence>
<dbReference type="PANTHER" id="PTHR22854:SF2">
    <property type="entry name" value="INDOLE-3-GLYCEROL-PHOSPHATE SYNTHASE"/>
    <property type="match status" value="1"/>
</dbReference>
<dbReference type="Proteomes" id="UP000179037">
    <property type="component" value="Unassembled WGS sequence"/>
</dbReference>
<comment type="similarity">
    <text evidence="8">Belongs to the TrpC family.</text>
</comment>
<dbReference type="EC" id="4.1.1.48" evidence="8"/>
<dbReference type="FunFam" id="3.20.20.70:FF:000024">
    <property type="entry name" value="Indole-3-glycerol phosphate synthase"/>
    <property type="match status" value="1"/>
</dbReference>
<keyword evidence="7 8" id="KW-0456">Lyase</keyword>
<dbReference type="SUPFAM" id="SSF51366">
    <property type="entry name" value="Ribulose-phoshate binding barrel"/>
    <property type="match status" value="1"/>
</dbReference>
<dbReference type="UniPathway" id="UPA00035">
    <property type="reaction ID" value="UER00043"/>
</dbReference>
<protein>
    <recommendedName>
        <fullName evidence="8">Indole-3-glycerol phosphate synthase</fullName>
        <shortName evidence="8">IGPS</shortName>
        <ecNumber evidence="8">4.1.1.48</ecNumber>
    </recommendedName>
</protein>
<evidence type="ECO:0000256" key="7">
    <source>
        <dbReference type="ARBA" id="ARBA00023239"/>
    </source>
</evidence>
<proteinExistence type="inferred from homology"/>
<feature type="domain" description="Indole-3-glycerol phosphate synthase" evidence="9">
    <location>
        <begin position="8"/>
        <end position="263"/>
    </location>
</feature>
<evidence type="ECO:0000259" key="9">
    <source>
        <dbReference type="Pfam" id="PF00218"/>
    </source>
</evidence>
<sequence>MSAPPDILRKILTRKAEEVAERARRAPLEELKKRLANAPAPRGFLKVIRSRIATGLPAVIAEIKKASPSKGLLRADFRPAEIAQSYERHGATCLSVLTDVDFFQGADEYLKEARAACSLPVLRKDFTLDAYQVYEARGIGADAILLIVAALGDSRMRELAALAVELGMDVLVEVHDEPELERALAIRPSLIGINNRDLRTFHASLETTLGLLGKIPAECVVVTESGIHTPEDVARLRVHGVNVFLVGEAFMKADDPGMKLQELFDVSTQRQVRKS</sequence>
<dbReference type="GO" id="GO:0004425">
    <property type="term" value="F:indole-3-glycerol-phosphate synthase activity"/>
    <property type="evidence" value="ECO:0007669"/>
    <property type="project" value="UniProtKB-UniRule"/>
</dbReference>
<organism evidence="10 11">
    <name type="scientific">Candidatus Muproteobacteria bacterium RIFCSPLOWO2_01_FULL_60_18</name>
    <dbReference type="NCBI Taxonomy" id="1817768"/>
    <lineage>
        <taxon>Bacteria</taxon>
        <taxon>Pseudomonadati</taxon>
        <taxon>Pseudomonadota</taxon>
        <taxon>Candidatus Muproteobacteria</taxon>
    </lineage>
</organism>
<dbReference type="InterPro" id="IPR013798">
    <property type="entry name" value="Indole-3-glycerol_P_synth_dom"/>
</dbReference>
<dbReference type="InterPro" id="IPR011060">
    <property type="entry name" value="RibuloseP-bd_barrel"/>
</dbReference>
<dbReference type="NCBIfam" id="NF001373">
    <property type="entry name" value="PRK00278.1-6"/>
    <property type="match status" value="1"/>
</dbReference>
<accession>A0A1F6TZ05</accession>
<keyword evidence="6 8" id="KW-0057">Aromatic amino acid biosynthesis</keyword>
<gene>
    <name evidence="8 10" type="primary">trpC</name>
    <name evidence="10" type="ORF">A3A87_03480</name>
</gene>
<dbReference type="InterPro" id="IPR001468">
    <property type="entry name" value="Indole-3-GlycerolPSynthase_CS"/>
</dbReference>
<dbReference type="GO" id="GO:0004640">
    <property type="term" value="F:phosphoribosylanthranilate isomerase activity"/>
    <property type="evidence" value="ECO:0007669"/>
    <property type="project" value="TreeGrafter"/>
</dbReference>
<keyword evidence="4 8" id="KW-0210">Decarboxylase</keyword>
<dbReference type="InterPro" id="IPR045186">
    <property type="entry name" value="Indole-3-glycerol_P_synth"/>
</dbReference>
<evidence type="ECO:0000256" key="8">
    <source>
        <dbReference type="HAMAP-Rule" id="MF_00134"/>
    </source>
</evidence>
<comment type="caution">
    <text evidence="10">The sequence shown here is derived from an EMBL/GenBank/DDBJ whole genome shotgun (WGS) entry which is preliminary data.</text>
</comment>
<evidence type="ECO:0000313" key="11">
    <source>
        <dbReference type="Proteomes" id="UP000179037"/>
    </source>
</evidence>
<dbReference type="NCBIfam" id="NF001377">
    <property type="entry name" value="PRK00278.2-4"/>
    <property type="match status" value="1"/>
</dbReference>
<dbReference type="NCBIfam" id="NF001370">
    <property type="entry name" value="PRK00278.1-2"/>
    <property type="match status" value="1"/>
</dbReference>
<dbReference type="InterPro" id="IPR013785">
    <property type="entry name" value="Aldolase_TIM"/>
</dbReference>
<dbReference type="PROSITE" id="PS00614">
    <property type="entry name" value="IGPS"/>
    <property type="match status" value="1"/>
</dbReference>
<name>A0A1F6TZ05_9PROT</name>
<evidence type="ECO:0000256" key="6">
    <source>
        <dbReference type="ARBA" id="ARBA00023141"/>
    </source>
</evidence>
<keyword evidence="3 8" id="KW-0028">Amino-acid biosynthesis</keyword>
<dbReference type="Gene3D" id="3.20.20.70">
    <property type="entry name" value="Aldolase class I"/>
    <property type="match status" value="1"/>
</dbReference>
<dbReference type="PANTHER" id="PTHR22854">
    <property type="entry name" value="TRYPTOPHAN BIOSYNTHESIS PROTEIN"/>
    <property type="match status" value="1"/>
</dbReference>
<evidence type="ECO:0000256" key="2">
    <source>
        <dbReference type="ARBA" id="ARBA00004696"/>
    </source>
</evidence>
<evidence type="ECO:0000256" key="1">
    <source>
        <dbReference type="ARBA" id="ARBA00001633"/>
    </source>
</evidence>
<dbReference type="EMBL" id="MFTC01000071">
    <property type="protein sequence ID" value="OGI50375.1"/>
    <property type="molecule type" value="Genomic_DNA"/>
</dbReference>